<reference evidence="2 3" key="1">
    <citation type="journal article" date="2014" name="Genome Biol. Evol.">
        <title>The secreted proteins of Achlya hypogyna and Thraustotheca clavata identify the ancestral oomycete secretome and reveal gene acquisitions by horizontal gene transfer.</title>
        <authorList>
            <person name="Misner I."/>
            <person name="Blouin N."/>
            <person name="Leonard G."/>
            <person name="Richards T.A."/>
            <person name="Lane C.E."/>
        </authorList>
    </citation>
    <scope>NUCLEOTIDE SEQUENCE [LARGE SCALE GENOMIC DNA]</scope>
    <source>
        <strain evidence="2 3">ATCC 48635</strain>
    </source>
</reference>
<organism evidence="2 3">
    <name type="scientific">Achlya hypogyna</name>
    <name type="common">Oomycete</name>
    <name type="synonym">Protoachlya hypogyna</name>
    <dbReference type="NCBI Taxonomy" id="1202772"/>
    <lineage>
        <taxon>Eukaryota</taxon>
        <taxon>Sar</taxon>
        <taxon>Stramenopiles</taxon>
        <taxon>Oomycota</taxon>
        <taxon>Saprolegniomycetes</taxon>
        <taxon>Saprolegniales</taxon>
        <taxon>Achlyaceae</taxon>
        <taxon>Achlya</taxon>
    </lineage>
</organism>
<accession>A0A1V9ZDG2</accession>
<comment type="caution">
    <text evidence="2">The sequence shown here is derived from an EMBL/GenBank/DDBJ whole genome shotgun (WGS) entry which is preliminary data.</text>
</comment>
<sequence>MGWEDLYMTQEENLQLRADLADAQLELARLRAWKEDAVKLMTSWAPKRMKLEKEKAATRRLQKRLLDMERELQERAALSEMLADMKEQDAQLMERQLKLMHANDTLKTSLAAEVEAHTQTRRQLTEVEDGLSTLVDRLLGVREALDTQLPRCDQVSGLLRLGAKCADWLEAHAGERTEDAAATAAQQQQATAAADALARALDARAADAARLASALEAATAEAADLRQQLSSATASAGAEQAEAARTAQRARRGKALLEGLLQLVRQHLHAIHVEVKRKFGYLPDAIAAPNAWARVSEELHAFERFLAELPSETNPPRL</sequence>
<keyword evidence="1" id="KW-0175">Coiled coil</keyword>
<gene>
    <name evidence="2" type="ORF">ACHHYP_17202</name>
</gene>
<name>A0A1V9ZDG2_ACHHY</name>
<keyword evidence="3" id="KW-1185">Reference proteome</keyword>
<dbReference type="EMBL" id="JNBR01000156">
    <property type="protein sequence ID" value="OQR96035.1"/>
    <property type="molecule type" value="Genomic_DNA"/>
</dbReference>
<feature type="coiled-coil region" evidence="1">
    <location>
        <begin position="51"/>
        <end position="88"/>
    </location>
</feature>
<dbReference type="OrthoDB" id="77424at2759"/>
<dbReference type="AlphaFoldDB" id="A0A1V9ZDG2"/>
<protein>
    <submittedName>
        <fullName evidence="2">Uncharacterized protein</fullName>
    </submittedName>
</protein>
<evidence type="ECO:0000313" key="2">
    <source>
        <dbReference type="EMBL" id="OQR96035.1"/>
    </source>
</evidence>
<feature type="coiled-coil region" evidence="1">
    <location>
        <begin position="208"/>
        <end position="235"/>
    </location>
</feature>
<evidence type="ECO:0000256" key="1">
    <source>
        <dbReference type="SAM" id="Coils"/>
    </source>
</evidence>
<evidence type="ECO:0000313" key="3">
    <source>
        <dbReference type="Proteomes" id="UP000243579"/>
    </source>
</evidence>
<dbReference type="Proteomes" id="UP000243579">
    <property type="component" value="Unassembled WGS sequence"/>
</dbReference>
<proteinExistence type="predicted"/>